<proteinExistence type="inferred from homology"/>
<dbReference type="InterPro" id="IPR011650">
    <property type="entry name" value="Peptidase_M20_dimer"/>
</dbReference>
<evidence type="ECO:0000256" key="2">
    <source>
        <dbReference type="SAM" id="MobiDB-lite"/>
    </source>
</evidence>
<keyword evidence="5" id="KW-1185">Reference proteome</keyword>
<dbReference type="Gene3D" id="3.40.630.10">
    <property type="entry name" value="Zn peptidases"/>
    <property type="match status" value="1"/>
</dbReference>
<dbReference type="CDD" id="cd05672">
    <property type="entry name" value="M20_ACY1L2-like"/>
    <property type="match status" value="1"/>
</dbReference>
<evidence type="ECO:0000313" key="5">
    <source>
        <dbReference type="Proteomes" id="UP001054837"/>
    </source>
</evidence>
<dbReference type="NCBIfam" id="TIGR01891">
    <property type="entry name" value="amidohydrolases"/>
    <property type="match status" value="1"/>
</dbReference>
<dbReference type="InterPro" id="IPR002933">
    <property type="entry name" value="Peptidase_M20"/>
</dbReference>
<comment type="similarity">
    <text evidence="1">Belongs to the peptidase M20A family.</text>
</comment>
<dbReference type="FunFam" id="3.30.70.360:FF:000004">
    <property type="entry name" value="Peptidase M20 domain-containing protein 2"/>
    <property type="match status" value="1"/>
</dbReference>
<accession>A0AAV4S047</accession>
<dbReference type="EMBL" id="BPLQ01006848">
    <property type="protein sequence ID" value="GIY25782.1"/>
    <property type="molecule type" value="Genomic_DNA"/>
</dbReference>
<evidence type="ECO:0000313" key="4">
    <source>
        <dbReference type="EMBL" id="GIY25782.1"/>
    </source>
</evidence>
<feature type="region of interest" description="Disordered" evidence="2">
    <location>
        <begin position="1"/>
        <end position="29"/>
    </location>
</feature>
<dbReference type="InterPro" id="IPR052030">
    <property type="entry name" value="Peptidase_M20/M20A_hydrolases"/>
</dbReference>
<dbReference type="Pfam" id="PF07687">
    <property type="entry name" value="M20_dimer"/>
    <property type="match status" value="1"/>
</dbReference>
<dbReference type="SUPFAM" id="SSF53187">
    <property type="entry name" value="Zn-dependent exopeptidases"/>
    <property type="match status" value="1"/>
</dbReference>
<dbReference type="InterPro" id="IPR017439">
    <property type="entry name" value="Amidohydrolase"/>
</dbReference>
<evidence type="ECO:0000256" key="1">
    <source>
        <dbReference type="PIRNR" id="PIRNR037226"/>
    </source>
</evidence>
<organism evidence="4 5">
    <name type="scientific">Caerostris darwini</name>
    <dbReference type="NCBI Taxonomy" id="1538125"/>
    <lineage>
        <taxon>Eukaryota</taxon>
        <taxon>Metazoa</taxon>
        <taxon>Ecdysozoa</taxon>
        <taxon>Arthropoda</taxon>
        <taxon>Chelicerata</taxon>
        <taxon>Arachnida</taxon>
        <taxon>Araneae</taxon>
        <taxon>Araneomorphae</taxon>
        <taxon>Entelegynae</taxon>
        <taxon>Araneoidea</taxon>
        <taxon>Araneidae</taxon>
        <taxon>Caerostris</taxon>
    </lineage>
</organism>
<dbReference type="InterPro" id="IPR036264">
    <property type="entry name" value="Bact_exopeptidase_dim_dom"/>
</dbReference>
<dbReference type="SUPFAM" id="SSF55031">
    <property type="entry name" value="Bacterial exopeptidase dimerisation domain"/>
    <property type="match status" value="1"/>
</dbReference>
<dbReference type="Gene3D" id="3.30.70.360">
    <property type="match status" value="1"/>
</dbReference>
<dbReference type="GO" id="GO:0016805">
    <property type="term" value="F:dipeptidase activity"/>
    <property type="evidence" value="ECO:0007669"/>
    <property type="project" value="InterPro"/>
</dbReference>
<dbReference type="PANTHER" id="PTHR30575:SF0">
    <property type="entry name" value="XAA-ARG DIPEPTIDASE"/>
    <property type="match status" value="1"/>
</dbReference>
<dbReference type="InterPro" id="IPR017144">
    <property type="entry name" value="Xaa-Arg_dipeptidase"/>
</dbReference>
<comment type="caution">
    <text evidence="4">The sequence shown here is derived from an EMBL/GenBank/DDBJ whole genome shotgun (WGS) entry which is preliminary data.</text>
</comment>
<dbReference type="Proteomes" id="UP001054837">
    <property type="component" value="Unassembled WGS sequence"/>
</dbReference>
<evidence type="ECO:0000259" key="3">
    <source>
        <dbReference type="Pfam" id="PF07687"/>
    </source>
</evidence>
<protein>
    <recommendedName>
        <fullName evidence="1">Peptidase M20 domain-containing protein 2</fullName>
    </recommendedName>
</protein>
<reference evidence="4 5" key="1">
    <citation type="submission" date="2021-06" db="EMBL/GenBank/DDBJ databases">
        <title>Caerostris darwini draft genome.</title>
        <authorList>
            <person name="Kono N."/>
            <person name="Arakawa K."/>
        </authorList>
    </citation>
    <scope>NUCLEOTIDE SEQUENCE [LARGE SCALE GENOMIC DNA]</scope>
</reference>
<feature type="domain" description="Peptidase M20 dimerisation" evidence="3">
    <location>
        <begin position="147"/>
        <end position="240"/>
    </location>
</feature>
<dbReference type="Pfam" id="PF01546">
    <property type="entry name" value="Peptidase_M20"/>
    <property type="match status" value="1"/>
</dbReference>
<dbReference type="AlphaFoldDB" id="A0AAV4S047"/>
<dbReference type="PIRSF" id="PIRSF037226">
    <property type="entry name" value="Amidohydrolase_ACY1L2_prd"/>
    <property type="match status" value="1"/>
</dbReference>
<name>A0AAV4S047_9ARAC</name>
<dbReference type="PANTHER" id="PTHR30575">
    <property type="entry name" value="PEPTIDASE M20"/>
    <property type="match status" value="1"/>
</dbReference>
<sequence>MEDAGAAVQRSPGPRSAHMRPQEKRISSSETLLHANGFQSRILHKKGVGPTVAVLLEYDALPEIGHACGHNLIAEAGLGAALAIKAAMEEDTDLHGKLVVLGTPAEEGGGGKIRLLELGAFDGIDVAMMAHPSPHSNIFPVTLCNVKYKIEFRGKEAHAGACPWEGRNALDAAVTCYQSIAQLRQHIKPSWRIQAIITKGGTVTNVIPSHTTMQVSLRTPTRGERSQLQTRVEACLTSAASATGCEVQFQYDEANSYENLVTNKTLGNLFKKYAHRLGQDPDLEEYKNFAFGSTDMGNVSHVLPSIHPVYAIPSEAVNHSTGFTDASGSAQAQGPTLLVSKALAMTALEVYRSAQVLQDVKRDFEHDMKDNL</sequence>
<gene>
    <name evidence="4" type="primary">Pm20d2</name>
    <name evidence="4" type="ORF">CDAR_458401</name>
</gene>